<reference evidence="3" key="2">
    <citation type="submission" date="2012-03" db="EMBL/GenBank/DDBJ databases">
        <title>Complete genome sequence of Flavobacterium indicum GPTSA100-9T, isolated from warm spring water.</title>
        <authorList>
            <person name="Barbier P."/>
            <person name="Houel A."/>
            <person name="Loux V."/>
            <person name="Poulain J."/>
            <person name="Bernardet J.-F."/>
            <person name="Touchon M."/>
            <person name="Duchaud E."/>
        </authorList>
    </citation>
    <scope>NUCLEOTIDE SEQUENCE [LARGE SCALE GENOMIC DNA]</scope>
    <source>
        <strain evidence="3">DSM 17447 / CIP 109464 / GPTSA100-9</strain>
    </source>
</reference>
<dbReference type="EMBL" id="HE774682">
    <property type="protein sequence ID" value="CCG52804.1"/>
    <property type="molecule type" value="Genomic_DNA"/>
</dbReference>
<keyword evidence="1" id="KW-0472">Membrane</keyword>
<reference evidence="2 3" key="1">
    <citation type="journal article" date="2012" name="J. Bacteriol.">
        <title>Complete Genome Sequence of Flavobacterium indicum GPSTA100-9T, Isolated from Warm Spring Water.</title>
        <authorList>
            <person name="Barbier P."/>
            <person name="Houel A."/>
            <person name="Loux V."/>
            <person name="Poulain J."/>
            <person name="Bernardet J.F."/>
            <person name="Touchon M."/>
            <person name="Duchaud E."/>
        </authorList>
    </citation>
    <scope>NUCLEOTIDE SEQUENCE [LARGE SCALE GENOMIC DNA]</scope>
    <source>
        <strain evidence="3">DSM 17447 / CIP 109464 / GPTSA100-9</strain>
    </source>
</reference>
<evidence type="ECO:0000313" key="3">
    <source>
        <dbReference type="Proteomes" id="UP000007599"/>
    </source>
</evidence>
<dbReference type="Proteomes" id="UP000007599">
    <property type="component" value="Chromosome I"/>
</dbReference>
<keyword evidence="1" id="KW-0812">Transmembrane</keyword>
<proteinExistence type="predicted"/>
<protein>
    <submittedName>
        <fullName evidence="2">Uncharacterized protein</fullName>
    </submittedName>
</protein>
<dbReference type="RefSeq" id="WP_014387946.1">
    <property type="nucleotide sequence ID" value="NC_017025.1"/>
</dbReference>
<dbReference type="PATRIC" id="fig|1094466.5.peg.808"/>
<accession>H8XTK7</accession>
<keyword evidence="3" id="KW-1185">Reference proteome</keyword>
<dbReference type="STRING" id="1094466.KQS_04120"/>
<feature type="transmembrane region" description="Helical" evidence="1">
    <location>
        <begin position="32"/>
        <end position="56"/>
    </location>
</feature>
<name>H8XTK7_FLAIG</name>
<evidence type="ECO:0000313" key="2">
    <source>
        <dbReference type="EMBL" id="CCG52804.1"/>
    </source>
</evidence>
<dbReference type="AlphaFoldDB" id="H8XTK7"/>
<keyword evidence="1" id="KW-1133">Transmembrane helix</keyword>
<sequence>MDKFTKTSLIIIIIASTLMILGAYLKTQKLPIANYIMGISFVIEIVIGGMLLLHIIKIKNK</sequence>
<feature type="transmembrane region" description="Helical" evidence="1">
    <location>
        <begin position="7"/>
        <end position="26"/>
    </location>
</feature>
<gene>
    <name evidence="2" type="ordered locus">KQS_04120</name>
</gene>
<organism evidence="2 3">
    <name type="scientific">Flavobacterium indicum (strain DSM 17447 / CIP 109464 / GPTSA100-9)</name>
    <dbReference type="NCBI Taxonomy" id="1094466"/>
    <lineage>
        <taxon>Bacteria</taxon>
        <taxon>Pseudomonadati</taxon>
        <taxon>Bacteroidota</taxon>
        <taxon>Flavobacteriia</taxon>
        <taxon>Flavobacteriales</taxon>
        <taxon>Flavobacteriaceae</taxon>
        <taxon>Flavobacterium</taxon>
    </lineage>
</organism>
<evidence type="ECO:0000256" key="1">
    <source>
        <dbReference type="SAM" id="Phobius"/>
    </source>
</evidence>
<dbReference type="KEGG" id="fin:KQS_04120"/>
<dbReference type="HOGENOM" id="CLU_2915766_0_0_10"/>